<accession>A0A835CK23</accession>
<protein>
    <submittedName>
        <fullName evidence="1">Uncharacterized protein</fullName>
    </submittedName>
</protein>
<dbReference type="Proteomes" id="UP000634136">
    <property type="component" value="Unassembled WGS sequence"/>
</dbReference>
<dbReference type="AlphaFoldDB" id="A0A835CK23"/>
<name>A0A835CK23_9FABA</name>
<comment type="caution">
    <text evidence="1">The sequence shown here is derived from an EMBL/GenBank/DDBJ whole genome shotgun (WGS) entry which is preliminary data.</text>
</comment>
<gene>
    <name evidence="1" type="ORF">G2W53_004295</name>
</gene>
<dbReference type="EMBL" id="JAAIUW010000002">
    <property type="protein sequence ID" value="KAF7841997.1"/>
    <property type="molecule type" value="Genomic_DNA"/>
</dbReference>
<reference evidence="1" key="1">
    <citation type="submission" date="2020-09" db="EMBL/GenBank/DDBJ databases">
        <title>Genome-Enabled Discovery of Anthraquinone Biosynthesis in Senna tora.</title>
        <authorList>
            <person name="Kang S.-H."/>
            <person name="Pandey R.P."/>
            <person name="Lee C.-M."/>
            <person name="Sim J.-S."/>
            <person name="Jeong J.-T."/>
            <person name="Choi B.-S."/>
            <person name="Jung M."/>
            <person name="Ginzburg D."/>
            <person name="Zhao K."/>
            <person name="Won S.Y."/>
            <person name="Oh T.-J."/>
            <person name="Yu Y."/>
            <person name="Kim N.-H."/>
            <person name="Lee O.R."/>
            <person name="Lee T.-H."/>
            <person name="Bashyal P."/>
            <person name="Kim T.-S."/>
            <person name="Lee W.-H."/>
            <person name="Kawkins C."/>
            <person name="Kim C.-K."/>
            <person name="Kim J.S."/>
            <person name="Ahn B.O."/>
            <person name="Rhee S.Y."/>
            <person name="Sohng J.K."/>
        </authorList>
    </citation>
    <scope>NUCLEOTIDE SEQUENCE</scope>
    <source>
        <tissue evidence="1">Leaf</tissue>
    </source>
</reference>
<organism evidence="1 2">
    <name type="scientific">Senna tora</name>
    <dbReference type="NCBI Taxonomy" id="362788"/>
    <lineage>
        <taxon>Eukaryota</taxon>
        <taxon>Viridiplantae</taxon>
        <taxon>Streptophyta</taxon>
        <taxon>Embryophyta</taxon>
        <taxon>Tracheophyta</taxon>
        <taxon>Spermatophyta</taxon>
        <taxon>Magnoliopsida</taxon>
        <taxon>eudicotyledons</taxon>
        <taxon>Gunneridae</taxon>
        <taxon>Pentapetalae</taxon>
        <taxon>rosids</taxon>
        <taxon>fabids</taxon>
        <taxon>Fabales</taxon>
        <taxon>Fabaceae</taxon>
        <taxon>Caesalpinioideae</taxon>
        <taxon>Cassia clade</taxon>
        <taxon>Senna</taxon>
    </lineage>
</organism>
<evidence type="ECO:0000313" key="2">
    <source>
        <dbReference type="Proteomes" id="UP000634136"/>
    </source>
</evidence>
<keyword evidence="2" id="KW-1185">Reference proteome</keyword>
<proteinExistence type="predicted"/>
<sequence length="53" mass="6156">MKKKKQSRFHLRHHLRPPPYCHHRCPVNTACSGSSQCDSEKTLDPFLTTTHVL</sequence>
<evidence type="ECO:0000313" key="1">
    <source>
        <dbReference type="EMBL" id="KAF7841997.1"/>
    </source>
</evidence>
<dbReference type="OrthoDB" id="4405280at2759"/>